<dbReference type="Proteomes" id="UP001408356">
    <property type="component" value="Unassembled WGS sequence"/>
</dbReference>
<proteinExistence type="inferred from homology"/>
<keyword evidence="5 7" id="KW-1133">Transmembrane helix</keyword>
<keyword evidence="6 7" id="KW-0472">Membrane</keyword>
<dbReference type="SUPFAM" id="SSF103473">
    <property type="entry name" value="MFS general substrate transporter"/>
    <property type="match status" value="1"/>
</dbReference>
<gene>
    <name evidence="8" type="ORF">SUNI508_03706</name>
</gene>
<evidence type="ECO:0000256" key="7">
    <source>
        <dbReference type="RuleBase" id="RU365065"/>
    </source>
</evidence>
<evidence type="ECO:0000256" key="3">
    <source>
        <dbReference type="ARBA" id="ARBA00022448"/>
    </source>
</evidence>
<dbReference type="InterPro" id="IPR036259">
    <property type="entry name" value="MFS_trans_sf"/>
</dbReference>
<accession>A0ABR2VBE7</accession>
<feature type="transmembrane region" description="Helical" evidence="7">
    <location>
        <begin position="353"/>
        <end position="380"/>
    </location>
</feature>
<sequence>MASDHQPAEAESGGRASQHGGYIAGLMEMQPMRPVDDNDEEPEAVPVDLPRSLAVRLYISHFLSTWNSRLFEFGAVLFLASIYPNTLLPMSVYALVRSASAILFAQSIGSWIDRGNRLTVVRVSIIGQRLAVAASCAILWIMEQKVGLTNTRVTDTQFALVVLLAVGDFQSSFMPRIACFGSSPVPRSAFLLLNHGFRLPITRQCVEKLCSVMNLVSVERDWVVVITEGNESLRRTLNARMRRIDLLCKLLGPLVISNVAIASTLIAIWATLAMNIISVMVEYICIAQVYDRIPALKRMPTAVVTEAVDDEEGRNTHAVQAWLKSMKTNLLPIDSLPFYFHQPAFLPSFSLSLLYLTVLSFSGIARTVSTIFELSATWIAPRMMKRIGPVRGGIWSLSWQMIWLAGSISWFFSDFHGAGTNSVLAGTGLAVGVALSRVGLWGYDLCAQTIVQDEVEADHRGTFSTVEAAFQNLFELFSYVTTIIFSRPDQFQWPVERPPASFTAMYMREDMRQVMRRFVIGVTAMLVQPLPLQVRPQTTEVTMRQHATTSDGRQIWHVSSITNSAIQDTA</sequence>
<dbReference type="Pfam" id="PF06963">
    <property type="entry name" value="FPN1"/>
    <property type="match status" value="1"/>
</dbReference>
<comment type="caution">
    <text evidence="7">Lacks conserved residue(s) required for the propagation of feature annotation.</text>
</comment>
<organism evidence="8 9">
    <name type="scientific">Seiridium unicorne</name>
    <dbReference type="NCBI Taxonomy" id="138068"/>
    <lineage>
        <taxon>Eukaryota</taxon>
        <taxon>Fungi</taxon>
        <taxon>Dikarya</taxon>
        <taxon>Ascomycota</taxon>
        <taxon>Pezizomycotina</taxon>
        <taxon>Sordariomycetes</taxon>
        <taxon>Xylariomycetidae</taxon>
        <taxon>Amphisphaeriales</taxon>
        <taxon>Sporocadaceae</taxon>
        <taxon>Seiridium</taxon>
    </lineage>
</organism>
<feature type="transmembrane region" description="Helical" evidence="7">
    <location>
        <begin position="250"/>
        <end position="272"/>
    </location>
</feature>
<dbReference type="PANTHER" id="PTHR11660:SF57">
    <property type="entry name" value="SOLUTE CARRIER FAMILY 40 MEMBER"/>
    <property type="match status" value="1"/>
</dbReference>
<evidence type="ECO:0000313" key="9">
    <source>
        <dbReference type="Proteomes" id="UP001408356"/>
    </source>
</evidence>
<evidence type="ECO:0000256" key="6">
    <source>
        <dbReference type="ARBA" id="ARBA00023136"/>
    </source>
</evidence>
<feature type="transmembrane region" description="Helical" evidence="7">
    <location>
        <begin position="392"/>
        <end position="412"/>
    </location>
</feature>
<name>A0ABR2VBE7_9PEZI</name>
<evidence type="ECO:0000256" key="4">
    <source>
        <dbReference type="ARBA" id="ARBA00022692"/>
    </source>
</evidence>
<comment type="function">
    <text evidence="7">May be involved in iron transport and iron homeostasis.</text>
</comment>
<keyword evidence="3 7" id="KW-0813">Transport</keyword>
<dbReference type="PANTHER" id="PTHR11660">
    <property type="entry name" value="SOLUTE CARRIER FAMILY 40 MEMBER"/>
    <property type="match status" value="1"/>
</dbReference>
<dbReference type="InterPro" id="IPR009716">
    <property type="entry name" value="Ferroportin-1"/>
</dbReference>
<comment type="caution">
    <text evidence="8">The sequence shown here is derived from an EMBL/GenBank/DDBJ whole genome shotgun (WGS) entry which is preliminary data.</text>
</comment>
<evidence type="ECO:0000256" key="2">
    <source>
        <dbReference type="ARBA" id="ARBA00006279"/>
    </source>
</evidence>
<evidence type="ECO:0000256" key="5">
    <source>
        <dbReference type="ARBA" id="ARBA00022989"/>
    </source>
</evidence>
<reference evidence="8 9" key="1">
    <citation type="journal article" date="2024" name="J. Plant Pathol.">
        <title>Sequence and assembly of the genome of Seiridium unicorne, isolate CBS 538.82, causal agent of cypress canker disease.</title>
        <authorList>
            <person name="Scali E."/>
            <person name="Rocca G.D."/>
            <person name="Danti R."/>
            <person name="Garbelotto M."/>
            <person name="Barberini S."/>
            <person name="Baroncelli R."/>
            <person name="Emiliani G."/>
        </authorList>
    </citation>
    <scope>NUCLEOTIDE SEQUENCE [LARGE SCALE GENOMIC DNA]</scope>
    <source>
        <strain evidence="8 9">BM-138-508</strain>
    </source>
</reference>
<feature type="transmembrane region" description="Helical" evidence="7">
    <location>
        <begin position="424"/>
        <end position="443"/>
    </location>
</feature>
<evidence type="ECO:0000313" key="8">
    <source>
        <dbReference type="EMBL" id="KAK9424218.1"/>
    </source>
</evidence>
<keyword evidence="4 7" id="KW-0812">Transmembrane</keyword>
<dbReference type="EMBL" id="JARVKF010000046">
    <property type="protein sequence ID" value="KAK9424218.1"/>
    <property type="molecule type" value="Genomic_DNA"/>
</dbReference>
<protein>
    <recommendedName>
        <fullName evidence="7">Solute carrier family 40 member</fullName>
    </recommendedName>
</protein>
<keyword evidence="7" id="KW-0406">Ion transport</keyword>
<keyword evidence="9" id="KW-1185">Reference proteome</keyword>
<comment type="similarity">
    <text evidence="2 7">Belongs to the ferroportin (FP) (TC 2.A.100) family. SLC40A subfamily.</text>
</comment>
<evidence type="ECO:0000256" key="1">
    <source>
        <dbReference type="ARBA" id="ARBA00004141"/>
    </source>
</evidence>
<comment type="subcellular location">
    <subcellularLocation>
        <location evidence="1 7">Membrane</location>
        <topology evidence="1 7">Multi-pass membrane protein</topology>
    </subcellularLocation>
</comment>